<evidence type="ECO:0000256" key="9">
    <source>
        <dbReference type="ARBA" id="ARBA00023065"/>
    </source>
</evidence>
<dbReference type="EMBL" id="JWJH01000008">
    <property type="protein sequence ID" value="KJF67888.1"/>
    <property type="molecule type" value="Genomic_DNA"/>
</dbReference>
<feature type="signal peptide" evidence="17">
    <location>
        <begin position="1"/>
        <end position="21"/>
    </location>
</feature>
<evidence type="ECO:0000256" key="5">
    <source>
        <dbReference type="ARBA" id="ARBA00022496"/>
    </source>
</evidence>
<keyword evidence="6 14" id="KW-0812">Transmembrane</keyword>
<dbReference type="InterPro" id="IPR010917">
    <property type="entry name" value="TonB_rcpt_CS"/>
</dbReference>
<comment type="caution">
    <text evidence="20">The sequence shown here is derived from an EMBL/GenBank/DDBJ whole genome shotgun (WGS) entry which is preliminary data.</text>
</comment>
<organism evidence="20 21">
    <name type="scientific">Rhizobium nepotum 39/7</name>
    <dbReference type="NCBI Taxonomy" id="1368418"/>
    <lineage>
        <taxon>Bacteria</taxon>
        <taxon>Pseudomonadati</taxon>
        <taxon>Pseudomonadota</taxon>
        <taxon>Alphaproteobacteria</taxon>
        <taxon>Hyphomicrobiales</taxon>
        <taxon>Rhizobiaceae</taxon>
        <taxon>Rhizobium/Agrobacterium group</taxon>
        <taxon>Rhizobium</taxon>
    </lineage>
</organism>
<protein>
    <submittedName>
        <fullName evidence="20">Energy transducer TonB</fullName>
    </submittedName>
</protein>
<dbReference type="Gene3D" id="2.170.130.10">
    <property type="entry name" value="TonB-dependent receptor, plug domain"/>
    <property type="match status" value="1"/>
</dbReference>
<dbReference type="PANTHER" id="PTHR32552:SF82">
    <property type="entry name" value="FCUA PROTEIN"/>
    <property type="match status" value="1"/>
</dbReference>
<keyword evidence="3 14" id="KW-0813">Transport</keyword>
<dbReference type="PROSITE" id="PS52016">
    <property type="entry name" value="TONB_DEPENDENT_REC_3"/>
    <property type="match status" value="1"/>
</dbReference>
<evidence type="ECO:0000256" key="7">
    <source>
        <dbReference type="ARBA" id="ARBA00022729"/>
    </source>
</evidence>
<evidence type="ECO:0000256" key="13">
    <source>
        <dbReference type="ARBA" id="ARBA00023237"/>
    </source>
</evidence>
<dbReference type="InterPro" id="IPR037066">
    <property type="entry name" value="Plug_dom_sf"/>
</dbReference>
<keyword evidence="12" id="KW-0675">Receptor</keyword>
<dbReference type="SUPFAM" id="SSF56935">
    <property type="entry name" value="Porins"/>
    <property type="match status" value="1"/>
</dbReference>
<proteinExistence type="inferred from homology"/>
<feature type="short sequence motif" description="TonB C-terminal box" evidence="15">
    <location>
        <begin position="698"/>
        <end position="715"/>
    </location>
</feature>
<evidence type="ECO:0000256" key="15">
    <source>
        <dbReference type="PROSITE-ProRule" id="PRU10144"/>
    </source>
</evidence>
<dbReference type="RefSeq" id="WP_045020081.1">
    <property type="nucleotide sequence ID" value="NZ_JWJH01000008.1"/>
</dbReference>
<evidence type="ECO:0000256" key="3">
    <source>
        <dbReference type="ARBA" id="ARBA00022448"/>
    </source>
</evidence>
<keyword evidence="5" id="KW-0410">Iron transport</keyword>
<sequence>MNTRMGCAIALAILVSETASAEDTIQLKPIIIAGDKDETSTIGTLPDEYAGGQVAKGMRLGILGDRDFMDIPFNATAYTSQKIEDQGARTVGEVMDNDPSVRNTHSSGGMLDSFYIRGFPIGEGNFGEIAFDGVYGVAPTYRVFTDYAERIEVLKGPTAFLYGISPNSAVGGTINIVPKRAGDQDLTRVTTDYASEMQGGVHLDLSRRFGDERQFGVRFNGSVHGGDTPIDDQDRNFFLGSLALDYEGENLRATLDVIGQYEKYDALSRPFYPGSRLAAIPSAPDGSLNVQQSWEWSKSTERSVLGRFEYDLTDDVTWFSAVGGGTSHVHRLFGLPTILNSAGDISTMPQNGVFDVDRLTAETGLRGKFDTGPIAHVMTLQASYLKQGLDRAIVSGTTDLSNMYDPLSRVEQFVANPSSVPRVSESTLSGIALSDTLSMLDERLQLTVGGRLQQIDSKNFNTATGTVSSSSDEDAVTPLVGIVVRPWDAVSFYANYAEGLSIGDTAPITAVNSGETLAPYRTTQYEIGTKFDFGQVGMTISAFQIEKPFGQLEPTSGGLLFSAGGEQRNRGLEFNAFGEVTDDVRLLGGLMLIDGALTKTSNSQTLGNKPVGVPSVQANIGMEWDTPFLEGFTVSANVIHTGEQYINTANSLKIPSWTRLDLGARYKTEIENRPVTVRASVENVFDKDYWSGVASYSTIAQGAPRTFKISMTTDF</sequence>
<dbReference type="InterPro" id="IPR012910">
    <property type="entry name" value="Plug_dom"/>
</dbReference>
<evidence type="ECO:0000256" key="14">
    <source>
        <dbReference type="PROSITE-ProRule" id="PRU01360"/>
    </source>
</evidence>
<dbReference type="Pfam" id="PF00593">
    <property type="entry name" value="TonB_dep_Rec_b-barrel"/>
    <property type="match status" value="1"/>
</dbReference>
<dbReference type="InterPro" id="IPR000531">
    <property type="entry name" value="Beta-barrel_TonB"/>
</dbReference>
<dbReference type="InterPro" id="IPR010105">
    <property type="entry name" value="TonB_sidphr_rcpt"/>
</dbReference>
<gene>
    <name evidence="20" type="ORF">RS75_10495</name>
</gene>
<evidence type="ECO:0000256" key="8">
    <source>
        <dbReference type="ARBA" id="ARBA00023004"/>
    </source>
</evidence>
<keyword evidence="21" id="KW-1185">Reference proteome</keyword>
<dbReference type="CDD" id="cd01347">
    <property type="entry name" value="ligand_gated_channel"/>
    <property type="match status" value="1"/>
</dbReference>
<dbReference type="Pfam" id="PF07715">
    <property type="entry name" value="Plug"/>
    <property type="match status" value="1"/>
</dbReference>
<comment type="similarity">
    <text evidence="2 14 16">Belongs to the TonB-dependent receptor family.</text>
</comment>
<comment type="subcellular location">
    <subcellularLocation>
        <location evidence="1 14">Cell outer membrane</location>
        <topology evidence="1 14">Multi-pass membrane protein</topology>
    </subcellularLocation>
</comment>
<keyword evidence="9" id="KW-0406">Ion transport</keyword>
<keyword evidence="8" id="KW-0408">Iron</keyword>
<evidence type="ECO:0000256" key="16">
    <source>
        <dbReference type="RuleBase" id="RU003357"/>
    </source>
</evidence>
<dbReference type="Proteomes" id="UP000052068">
    <property type="component" value="Unassembled WGS sequence"/>
</dbReference>
<dbReference type="Gene3D" id="2.40.170.20">
    <property type="entry name" value="TonB-dependent receptor, beta-barrel domain"/>
    <property type="match status" value="1"/>
</dbReference>
<evidence type="ECO:0000313" key="21">
    <source>
        <dbReference type="Proteomes" id="UP000052068"/>
    </source>
</evidence>
<dbReference type="InterPro" id="IPR039426">
    <property type="entry name" value="TonB-dep_rcpt-like"/>
</dbReference>
<feature type="domain" description="TonB-dependent receptor plug" evidence="19">
    <location>
        <begin position="69"/>
        <end position="165"/>
    </location>
</feature>
<evidence type="ECO:0000256" key="1">
    <source>
        <dbReference type="ARBA" id="ARBA00004571"/>
    </source>
</evidence>
<evidence type="ECO:0000256" key="6">
    <source>
        <dbReference type="ARBA" id="ARBA00022692"/>
    </source>
</evidence>
<dbReference type="InterPro" id="IPR036942">
    <property type="entry name" value="Beta-barrel_TonB_sf"/>
</dbReference>
<evidence type="ECO:0000256" key="12">
    <source>
        <dbReference type="ARBA" id="ARBA00023170"/>
    </source>
</evidence>
<dbReference type="PANTHER" id="PTHR32552">
    <property type="entry name" value="FERRICHROME IRON RECEPTOR-RELATED"/>
    <property type="match status" value="1"/>
</dbReference>
<evidence type="ECO:0000259" key="18">
    <source>
        <dbReference type="Pfam" id="PF00593"/>
    </source>
</evidence>
<accession>A0ABR5CSR3</accession>
<evidence type="ECO:0000313" key="20">
    <source>
        <dbReference type="EMBL" id="KJF67888.1"/>
    </source>
</evidence>
<keyword evidence="11 14" id="KW-0472">Membrane</keyword>
<keyword evidence="4 14" id="KW-1134">Transmembrane beta strand</keyword>
<feature type="chain" id="PRO_5045952537" evidence="17">
    <location>
        <begin position="22"/>
        <end position="715"/>
    </location>
</feature>
<feature type="domain" description="TonB-dependent receptor-like beta-barrel" evidence="18">
    <location>
        <begin position="264"/>
        <end position="684"/>
    </location>
</feature>
<evidence type="ECO:0000256" key="10">
    <source>
        <dbReference type="ARBA" id="ARBA00023077"/>
    </source>
</evidence>
<evidence type="ECO:0000256" key="11">
    <source>
        <dbReference type="ARBA" id="ARBA00023136"/>
    </source>
</evidence>
<keyword evidence="7 17" id="KW-0732">Signal</keyword>
<keyword evidence="10 16" id="KW-0798">TonB box</keyword>
<dbReference type="PROSITE" id="PS01156">
    <property type="entry name" value="TONB_DEPENDENT_REC_2"/>
    <property type="match status" value="1"/>
</dbReference>
<evidence type="ECO:0000256" key="2">
    <source>
        <dbReference type="ARBA" id="ARBA00009810"/>
    </source>
</evidence>
<evidence type="ECO:0000256" key="4">
    <source>
        <dbReference type="ARBA" id="ARBA00022452"/>
    </source>
</evidence>
<keyword evidence="13 14" id="KW-0998">Cell outer membrane</keyword>
<evidence type="ECO:0000259" key="19">
    <source>
        <dbReference type="Pfam" id="PF07715"/>
    </source>
</evidence>
<evidence type="ECO:0000256" key="17">
    <source>
        <dbReference type="SAM" id="SignalP"/>
    </source>
</evidence>
<reference evidence="20 21" key="1">
    <citation type="submission" date="2015-03" db="EMBL/GenBank/DDBJ databases">
        <title>Draft Genome Sequences of Agrobacterium nepotum Strain 39/7T (= CFBP 7436T = LMG 26435T) and Agrobacterium sp. Strain KFB 330 (= CFBP 8308 = LMG 28674).</title>
        <authorList>
            <person name="Kuzmanovic N."/>
            <person name="Pulawska J."/>
            <person name="Obradovic A."/>
        </authorList>
    </citation>
    <scope>NUCLEOTIDE SEQUENCE [LARGE SCALE GENOMIC DNA]</scope>
    <source>
        <strain evidence="20 21">39/7</strain>
    </source>
</reference>
<dbReference type="NCBIfam" id="TIGR01783">
    <property type="entry name" value="TonB-siderophor"/>
    <property type="match status" value="1"/>
</dbReference>
<name>A0ABR5CSR3_9HYPH</name>